<feature type="repeat" description="TPR" evidence="1">
    <location>
        <begin position="175"/>
        <end position="208"/>
    </location>
</feature>
<dbReference type="EMBL" id="MFCP01000004">
    <property type="protein sequence ID" value="OGE29549.1"/>
    <property type="molecule type" value="Genomic_DNA"/>
</dbReference>
<feature type="region of interest" description="Disordered" evidence="2">
    <location>
        <begin position="232"/>
        <end position="266"/>
    </location>
</feature>
<organism evidence="3 4">
    <name type="scientific">Candidatus Daviesbacteria bacterium RIFCSPHIGHO2_01_FULL_40_11</name>
    <dbReference type="NCBI Taxonomy" id="1797762"/>
    <lineage>
        <taxon>Bacteria</taxon>
        <taxon>Candidatus Daviesiibacteriota</taxon>
    </lineage>
</organism>
<dbReference type="Proteomes" id="UP000177555">
    <property type="component" value="Unassembled WGS sequence"/>
</dbReference>
<dbReference type="SUPFAM" id="SSF48452">
    <property type="entry name" value="TPR-like"/>
    <property type="match status" value="1"/>
</dbReference>
<proteinExistence type="predicted"/>
<dbReference type="InterPro" id="IPR019734">
    <property type="entry name" value="TPR_rpt"/>
</dbReference>
<evidence type="ECO:0000313" key="3">
    <source>
        <dbReference type="EMBL" id="OGE29549.1"/>
    </source>
</evidence>
<reference evidence="3 4" key="1">
    <citation type="journal article" date="2016" name="Nat. Commun.">
        <title>Thousands of microbial genomes shed light on interconnected biogeochemical processes in an aquifer system.</title>
        <authorList>
            <person name="Anantharaman K."/>
            <person name="Brown C.T."/>
            <person name="Hug L.A."/>
            <person name="Sharon I."/>
            <person name="Castelle C.J."/>
            <person name="Probst A.J."/>
            <person name="Thomas B.C."/>
            <person name="Singh A."/>
            <person name="Wilkins M.J."/>
            <person name="Karaoz U."/>
            <person name="Brodie E.L."/>
            <person name="Williams K.H."/>
            <person name="Hubbard S.S."/>
            <person name="Banfield J.F."/>
        </authorList>
    </citation>
    <scope>NUCLEOTIDE SEQUENCE [LARGE SCALE GENOMIC DNA]</scope>
</reference>
<name>A0A1F5JLS7_9BACT</name>
<evidence type="ECO:0000256" key="2">
    <source>
        <dbReference type="SAM" id="MobiDB-lite"/>
    </source>
</evidence>
<feature type="compositionally biased region" description="Polar residues" evidence="2">
    <location>
        <begin position="250"/>
        <end position="266"/>
    </location>
</feature>
<comment type="caution">
    <text evidence="3">The sequence shown here is derived from an EMBL/GenBank/DDBJ whole genome shotgun (WGS) entry which is preliminary data.</text>
</comment>
<gene>
    <name evidence="3" type="ORF">A2867_00105</name>
</gene>
<protein>
    <submittedName>
        <fullName evidence="3">Uncharacterized protein</fullName>
    </submittedName>
</protein>
<sequence>MIQVNEQESVSRQTSEEVLMRVIQDTESGPFDPKDFLKDARILYQRGDAAAVYNPTSNALEMTDVLKYLRSVAEQHEPEVLEAAATSVMDIYSEEKHYTPEEQKTVGQTILLMTGSEEDILKGFQEMALLTPSPAEKLPEEKKTAWGRLSSIFRKPATENEADLISSSKTSPDTFVVLMLLGRAANGAGNRAEAYRLFSQAVNINPTSEEAHLWAAASSDDLEVAQTHLQKALSLNPPTPKDSQGGEISPSKTATTPETSPDSFSD</sequence>
<evidence type="ECO:0000256" key="1">
    <source>
        <dbReference type="PROSITE-ProRule" id="PRU00339"/>
    </source>
</evidence>
<dbReference type="InterPro" id="IPR011990">
    <property type="entry name" value="TPR-like_helical_dom_sf"/>
</dbReference>
<keyword evidence="1" id="KW-0802">TPR repeat</keyword>
<dbReference type="Gene3D" id="1.25.40.10">
    <property type="entry name" value="Tetratricopeptide repeat domain"/>
    <property type="match status" value="1"/>
</dbReference>
<accession>A0A1F5JLS7</accession>
<dbReference type="PROSITE" id="PS50005">
    <property type="entry name" value="TPR"/>
    <property type="match status" value="1"/>
</dbReference>
<evidence type="ECO:0000313" key="4">
    <source>
        <dbReference type="Proteomes" id="UP000177555"/>
    </source>
</evidence>
<dbReference type="AlphaFoldDB" id="A0A1F5JLS7"/>